<dbReference type="EMBL" id="BATA01000006">
    <property type="protein sequence ID" value="GAD51665.1"/>
    <property type="molecule type" value="Genomic_DNA"/>
</dbReference>
<evidence type="ECO:0000256" key="1">
    <source>
        <dbReference type="SAM" id="MobiDB-lite"/>
    </source>
</evidence>
<dbReference type="Gene3D" id="3.60.20.10">
    <property type="entry name" value="Glutamine Phosphoribosylpyrophosphate, subunit 1, domain 1"/>
    <property type="match status" value="1"/>
</dbReference>
<keyword evidence="3" id="KW-1185">Reference proteome</keyword>
<feature type="compositionally biased region" description="Basic and acidic residues" evidence="1">
    <location>
        <begin position="196"/>
        <end position="205"/>
    </location>
</feature>
<name>U2YRP0_9EURY</name>
<dbReference type="InterPro" id="IPR029055">
    <property type="entry name" value="Ntn_hydrolases_N"/>
</dbReference>
<dbReference type="PANTHER" id="PTHR39328">
    <property type="entry name" value="BLL2871 PROTEIN"/>
    <property type="match status" value="1"/>
</dbReference>
<dbReference type="AlphaFoldDB" id="U2YRP0"/>
<dbReference type="Proteomes" id="UP000016986">
    <property type="component" value="Unassembled WGS sequence"/>
</dbReference>
<proteinExistence type="predicted"/>
<gene>
    <name evidence="2" type="ORF">MBEHAL_0425</name>
</gene>
<accession>U2YRP0</accession>
<evidence type="ECO:0000313" key="3">
    <source>
        <dbReference type="Proteomes" id="UP000016986"/>
    </source>
</evidence>
<comment type="caution">
    <text evidence="2">The sequence shown here is derived from an EMBL/GenBank/DDBJ whole genome shotgun (WGS) entry which is preliminary data.</text>
</comment>
<sequence length="230" mass="24296">MRTMTFSICVHETYADAAGERHERFGVAVTTRLPAVGSLCPYVSEHGAIATQSMVNERLGAVGLDHVADGVAVGDALEALLRADDGRSERQIHGVDSEGTFAFSGADCHGWYGEREGEHYTVAGNLLTGASVVDAVADSYESSDPDDPLAPRLIDALAAGQAEGGDKRETLTVQSAALTVVTTAAEEESGGYGNDLRVDASESPVRDLRETYRAATVEFARAAEAYERGE</sequence>
<dbReference type="PANTHER" id="PTHR39328:SF1">
    <property type="entry name" value="BLL2871 PROTEIN"/>
    <property type="match status" value="1"/>
</dbReference>
<dbReference type="Pfam" id="PF06267">
    <property type="entry name" value="DUF1028"/>
    <property type="match status" value="1"/>
</dbReference>
<protein>
    <recommendedName>
        <fullName evidence="4">DUF1028 domain-containing protein</fullName>
    </recommendedName>
</protein>
<feature type="region of interest" description="Disordered" evidence="1">
    <location>
        <begin position="186"/>
        <end position="205"/>
    </location>
</feature>
<reference evidence="2 3" key="1">
    <citation type="submission" date="2013-09" db="EMBL/GenBank/DDBJ databases">
        <title>Whole genome sequencing of Halarchaeum acidiphilum strain MH1-52-1.</title>
        <authorList>
            <person name="Shimane Y."/>
            <person name="Minegishi H."/>
            <person name="Nishi S."/>
            <person name="Echigo A."/>
            <person name="Shuto A."/>
            <person name="Konishi M."/>
            <person name="Ito T."/>
            <person name="Ohkuma M."/>
            <person name="Ohta Y."/>
            <person name="Nagano Y."/>
            <person name="Tsubouchi T."/>
            <person name="Mori K."/>
            <person name="Usui K."/>
            <person name="Kamekura M."/>
            <person name="Usami R."/>
            <person name="Takaki Y."/>
            <person name="Hatada Y."/>
        </authorList>
    </citation>
    <scope>NUCLEOTIDE SEQUENCE [LARGE SCALE GENOMIC DNA]</scope>
    <source>
        <strain evidence="2 3">JCM 16109</strain>
    </source>
</reference>
<evidence type="ECO:0008006" key="4">
    <source>
        <dbReference type="Google" id="ProtNLM"/>
    </source>
</evidence>
<dbReference type="InterPro" id="IPR010430">
    <property type="entry name" value="DUF1028"/>
</dbReference>
<organism evidence="2 3">
    <name type="scientific">Halarchaeum acidiphilum MH1-52-1</name>
    <dbReference type="NCBI Taxonomy" id="1261545"/>
    <lineage>
        <taxon>Archaea</taxon>
        <taxon>Methanobacteriati</taxon>
        <taxon>Methanobacteriota</taxon>
        <taxon>Stenosarchaea group</taxon>
        <taxon>Halobacteria</taxon>
        <taxon>Halobacteriales</taxon>
        <taxon>Halobacteriaceae</taxon>
    </lineage>
</organism>
<dbReference type="eggNOG" id="arCOG04204">
    <property type="taxonomic scope" value="Archaea"/>
</dbReference>
<dbReference type="SUPFAM" id="SSF56235">
    <property type="entry name" value="N-terminal nucleophile aminohydrolases (Ntn hydrolases)"/>
    <property type="match status" value="1"/>
</dbReference>
<evidence type="ECO:0000313" key="2">
    <source>
        <dbReference type="EMBL" id="GAD51665.1"/>
    </source>
</evidence>